<protein>
    <submittedName>
        <fullName evidence="2">Uncharacterized protein</fullName>
    </submittedName>
</protein>
<name>J7F9F2_9CAUD</name>
<reference evidence="2 3" key="1">
    <citation type="submission" date="2011-12" db="EMBL/GenBank/DDBJ databases">
        <title>The genome sequence of the flagella-specific Agrobacterium bacteriophage 7-7-1.</title>
        <authorList>
            <person name="Schmitt R."/>
            <person name="Van den Bossche A."/>
            <person name="Lavigne R."/>
            <person name="Kropinski A.M."/>
        </authorList>
    </citation>
    <scope>NUCLEOTIDE SEQUENCE [LARGE SCALE GENOMIC DNA]</scope>
</reference>
<dbReference type="KEGG" id="vg:14012027"/>
<organism evidence="2 3">
    <name type="scientific">Agrobacterium phage 7-7-1</name>
    <dbReference type="NCBI Taxonomy" id="1161931"/>
    <lineage>
        <taxon>Viruses</taxon>
        <taxon>Duplodnaviria</taxon>
        <taxon>Heunggongvirae</taxon>
        <taxon>Uroviricota</taxon>
        <taxon>Caudoviricetes</taxon>
        <taxon>Schmittlotzvirus</taxon>
        <taxon>Schmittlotzvirus sv771</taxon>
    </lineage>
</organism>
<sequence>MNKDRRNRLDKLQDRLTAARETFEAAASAFAEELEDIMTTLDTIRDEEADVYDNIKNEDHKQRSDDAMTSMDSARSHIDNLLDNVNNIDFDDCGEAFNQLEEAKGEA</sequence>
<proteinExistence type="predicted"/>
<dbReference type="EMBL" id="JQ312117">
    <property type="protein sequence ID" value="AFH19772.1"/>
    <property type="molecule type" value="Genomic_DNA"/>
</dbReference>
<evidence type="ECO:0000313" key="2">
    <source>
        <dbReference type="EMBL" id="AFH19772.1"/>
    </source>
</evidence>
<accession>J7F9F2</accession>
<dbReference type="GeneID" id="14012027"/>
<feature type="coiled-coil region" evidence="1">
    <location>
        <begin position="2"/>
        <end position="29"/>
    </location>
</feature>
<keyword evidence="1" id="KW-0175">Coiled coil</keyword>
<dbReference type="Proteomes" id="UP000003754">
    <property type="component" value="Segment"/>
</dbReference>
<dbReference type="SMR" id="J7F9F2"/>
<evidence type="ECO:0000256" key="1">
    <source>
        <dbReference type="SAM" id="Coils"/>
    </source>
</evidence>
<evidence type="ECO:0000313" key="3">
    <source>
        <dbReference type="Proteomes" id="UP000003754"/>
    </source>
</evidence>
<keyword evidence="3" id="KW-1185">Reference proteome</keyword>
<dbReference type="RefSeq" id="YP_007006530.1">
    <property type="nucleotide sequence ID" value="NC_019519.1"/>
</dbReference>
<gene>
    <name evidence="2" type="ORF">7-7-1_00074</name>
</gene>